<dbReference type="MEROPS" id="S01.324"/>
<reference evidence="6 7" key="1">
    <citation type="submission" date="2009-06" db="EMBL/GenBank/DDBJ databases">
        <title>The Genome Sequence of Loxodonta africana (African elephant).</title>
        <authorList>
            <person name="Di Palma F."/>
            <person name="Heiman D."/>
            <person name="Young S."/>
            <person name="Johnson J."/>
            <person name="Lander E.S."/>
            <person name="Lindblad-Toh K."/>
        </authorList>
    </citation>
    <scope>NUCLEOTIDE SEQUENCE [LARGE SCALE GENOMIC DNA]</scope>
    <source>
        <strain evidence="6 7">Isolate ISIS603380</strain>
    </source>
</reference>
<keyword evidence="4" id="KW-1015">Disulfide bond</keyword>
<evidence type="ECO:0000313" key="7">
    <source>
        <dbReference type="Proteomes" id="UP000007646"/>
    </source>
</evidence>
<keyword evidence="7" id="KW-1185">Reference proteome</keyword>
<dbReference type="PANTHER" id="PTHR24253:SF176">
    <property type="entry name" value="CORIN, ISOFORM B"/>
    <property type="match status" value="1"/>
</dbReference>
<dbReference type="CDD" id="cd00190">
    <property type="entry name" value="Tryp_SPc"/>
    <property type="match status" value="1"/>
</dbReference>
<dbReference type="InParanoid" id="G3U6A2"/>
<accession>G3U6A2</accession>
<dbReference type="GeneTree" id="ENSGT00940000155138"/>
<dbReference type="InterPro" id="IPR001254">
    <property type="entry name" value="Trypsin_dom"/>
</dbReference>
<evidence type="ECO:0000313" key="6">
    <source>
        <dbReference type="Ensembl" id="ENSLAFP00000023360.1"/>
    </source>
</evidence>
<dbReference type="Proteomes" id="UP000007646">
    <property type="component" value="Unassembled WGS sequence"/>
</dbReference>
<dbReference type="SMART" id="SM00020">
    <property type="entry name" value="Tryp_SPc"/>
    <property type="match status" value="1"/>
</dbReference>
<evidence type="ECO:0000256" key="1">
    <source>
        <dbReference type="ARBA" id="ARBA00022670"/>
    </source>
</evidence>
<evidence type="ECO:0000256" key="4">
    <source>
        <dbReference type="ARBA" id="ARBA00023157"/>
    </source>
</evidence>
<sequence>TACSCATETQGKILGGQDAPPGRWPWQVSLQYNGHHICGGTILDQHWVLTAAHCFPRSIRINDLRVLMGITNFKKRSWKSQKTRIKQFLPHPTYKHRQVLTDGDIALLQLRTPVRLSAFVRPVSVPPTTFQMQPQAECWVTGWGQVHYKEAPVMTLQEAQVFIINNTYCELYLGLPHPTHNTTLCAANLRDRAMACMGDSGGPLVCEVNGTWLQLGVVSRGRVCLPTVAPSVYTRVSYYSAWI</sequence>
<evidence type="ECO:0000259" key="5">
    <source>
        <dbReference type="PROSITE" id="PS50240"/>
    </source>
</evidence>
<keyword evidence="3" id="KW-0378">Hydrolase</keyword>
<dbReference type="PROSITE" id="PS50240">
    <property type="entry name" value="TRYPSIN_DOM"/>
    <property type="match status" value="1"/>
</dbReference>
<feature type="domain" description="Peptidase S1" evidence="5">
    <location>
        <begin position="13"/>
        <end position="243"/>
    </location>
</feature>
<dbReference type="STRING" id="9785.ENSLAFP00000023360"/>
<dbReference type="InterPro" id="IPR009003">
    <property type="entry name" value="Peptidase_S1_PA"/>
</dbReference>
<name>G3U6A2_LOXAF</name>
<dbReference type="HOGENOM" id="CLU_006842_0_4_1"/>
<dbReference type="InterPro" id="IPR043504">
    <property type="entry name" value="Peptidase_S1_PA_chymotrypsin"/>
</dbReference>
<proteinExistence type="predicted"/>
<dbReference type="PRINTS" id="PR00722">
    <property type="entry name" value="CHYMOTRYPSIN"/>
</dbReference>
<dbReference type="PROSITE" id="PS00134">
    <property type="entry name" value="TRYPSIN_HIS"/>
    <property type="match status" value="1"/>
</dbReference>
<dbReference type="InterPro" id="IPR018114">
    <property type="entry name" value="TRYPSIN_HIS"/>
</dbReference>
<keyword evidence="2" id="KW-0732">Signal</keyword>
<dbReference type="Ensembl" id="ENSLAFT00000036938.1">
    <property type="protein sequence ID" value="ENSLAFP00000023360.1"/>
    <property type="gene ID" value="ENSLAFG00000031393.1"/>
</dbReference>
<reference evidence="6" key="2">
    <citation type="submission" date="2025-08" db="UniProtKB">
        <authorList>
            <consortium name="Ensembl"/>
        </authorList>
    </citation>
    <scope>IDENTIFICATION</scope>
    <source>
        <strain evidence="6">Isolate ISIS603380</strain>
    </source>
</reference>
<dbReference type="Gene3D" id="2.40.10.10">
    <property type="entry name" value="Trypsin-like serine proteases"/>
    <property type="match status" value="1"/>
</dbReference>
<keyword evidence="1" id="KW-0645">Protease</keyword>
<reference evidence="6" key="3">
    <citation type="submission" date="2025-09" db="UniProtKB">
        <authorList>
            <consortium name="Ensembl"/>
        </authorList>
    </citation>
    <scope>IDENTIFICATION</scope>
    <source>
        <strain evidence="6">Isolate ISIS603380</strain>
    </source>
</reference>
<dbReference type="PANTHER" id="PTHR24253">
    <property type="entry name" value="TRANSMEMBRANE PROTEASE SERINE"/>
    <property type="match status" value="1"/>
</dbReference>
<evidence type="ECO:0000256" key="2">
    <source>
        <dbReference type="ARBA" id="ARBA00022729"/>
    </source>
</evidence>
<protein>
    <recommendedName>
        <fullName evidence="5">Peptidase S1 domain-containing protein</fullName>
    </recommendedName>
</protein>
<dbReference type="AlphaFoldDB" id="G3U6A2"/>
<dbReference type="InterPro" id="IPR001314">
    <property type="entry name" value="Peptidase_S1A"/>
</dbReference>
<dbReference type="OMA" id="SCATETQ"/>
<organism evidence="6 7">
    <name type="scientific">Loxodonta africana</name>
    <name type="common">African elephant</name>
    <dbReference type="NCBI Taxonomy" id="9785"/>
    <lineage>
        <taxon>Eukaryota</taxon>
        <taxon>Metazoa</taxon>
        <taxon>Chordata</taxon>
        <taxon>Craniata</taxon>
        <taxon>Vertebrata</taxon>
        <taxon>Euteleostomi</taxon>
        <taxon>Mammalia</taxon>
        <taxon>Eutheria</taxon>
        <taxon>Afrotheria</taxon>
        <taxon>Proboscidea</taxon>
        <taxon>Elephantidae</taxon>
        <taxon>Loxodonta</taxon>
    </lineage>
</organism>
<dbReference type="Pfam" id="PF00089">
    <property type="entry name" value="Trypsin"/>
    <property type="match status" value="1"/>
</dbReference>
<evidence type="ECO:0000256" key="3">
    <source>
        <dbReference type="ARBA" id="ARBA00022801"/>
    </source>
</evidence>
<dbReference type="GO" id="GO:0004252">
    <property type="term" value="F:serine-type endopeptidase activity"/>
    <property type="evidence" value="ECO:0007669"/>
    <property type="project" value="InterPro"/>
</dbReference>
<dbReference type="GO" id="GO:0006508">
    <property type="term" value="P:proteolysis"/>
    <property type="evidence" value="ECO:0007669"/>
    <property type="project" value="UniProtKB-KW"/>
</dbReference>
<dbReference type="eggNOG" id="KOG3627">
    <property type="taxonomic scope" value="Eukaryota"/>
</dbReference>
<dbReference type="SUPFAM" id="SSF50494">
    <property type="entry name" value="Trypsin-like serine proteases"/>
    <property type="match status" value="1"/>
</dbReference>
<dbReference type="FunFam" id="2.40.10.10:FF:000024">
    <property type="entry name" value="Serine protease 53"/>
    <property type="match status" value="1"/>
</dbReference>